<protein>
    <submittedName>
        <fullName evidence="1">Uncharacterized protein</fullName>
    </submittedName>
</protein>
<accession>A0ABS3EE12</accession>
<dbReference type="RefSeq" id="WP_207133192.1">
    <property type="nucleotide sequence ID" value="NZ_JAFLNA010000002.1"/>
</dbReference>
<sequence length="74" mass="8406">MDTIIHAGFESEDFTVKRDMTVSELIDIIVRHVDSFEEAMAAAEILNPLWTAGSYEGTGWRVWFVKRDPGPVLH</sequence>
<reference evidence="1 2" key="1">
    <citation type="submission" date="2021-03" db="EMBL/GenBank/DDBJ databases">
        <title>Whole genome sequence of Agrobacterium sp. strain Rnr.</title>
        <authorList>
            <person name="Mafakheri H."/>
            <person name="Taghavi S.M."/>
            <person name="Nemanja K."/>
            <person name="Osdaghi E."/>
        </authorList>
    </citation>
    <scope>NUCLEOTIDE SEQUENCE [LARGE SCALE GENOMIC DNA]</scope>
    <source>
        <strain evidence="1 2">Rnr</strain>
    </source>
</reference>
<name>A0ABS3EE12_9HYPH</name>
<keyword evidence="2" id="KW-1185">Reference proteome</keyword>
<evidence type="ECO:0000313" key="1">
    <source>
        <dbReference type="EMBL" id="MBO0129943.1"/>
    </source>
</evidence>
<comment type="caution">
    <text evidence="1">The sequence shown here is derived from an EMBL/GenBank/DDBJ whole genome shotgun (WGS) entry which is preliminary data.</text>
</comment>
<organism evidence="1 2">
    <name type="scientific">Agrobacterium burrii</name>
    <dbReference type="NCBI Taxonomy" id="2815339"/>
    <lineage>
        <taxon>Bacteria</taxon>
        <taxon>Pseudomonadati</taxon>
        <taxon>Pseudomonadota</taxon>
        <taxon>Alphaproteobacteria</taxon>
        <taxon>Hyphomicrobiales</taxon>
        <taxon>Rhizobiaceae</taxon>
        <taxon>Rhizobium/Agrobacterium group</taxon>
        <taxon>Agrobacterium</taxon>
        <taxon>Agrobacterium tumefaciens complex</taxon>
    </lineage>
</organism>
<dbReference type="EMBL" id="JAFLNA010000002">
    <property type="protein sequence ID" value="MBO0129943.1"/>
    <property type="molecule type" value="Genomic_DNA"/>
</dbReference>
<proteinExistence type="predicted"/>
<gene>
    <name evidence="1" type="ORF">JZX89_04205</name>
</gene>
<evidence type="ECO:0000313" key="2">
    <source>
        <dbReference type="Proteomes" id="UP000664699"/>
    </source>
</evidence>
<dbReference type="Proteomes" id="UP000664699">
    <property type="component" value="Unassembled WGS sequence"/>
</dbReference>